<dbReference type="Proteomes" id="UP000646827">
    <property type="component" value="Unassembled WGS sequence"/>
</dbReference>
<accession>A0A8H7VPD7</accession>
<organism evidence="8 9">
    <name type="scientific">Circinella minor</name>
    <dbReference type="NCBI Taxonomy" id="1195481"/>
    <lineage>
        <taxon>Eukaryota</taxon>
        <taxon>Fungi</taxon>
        <taxon>Fungi incertae sedis</taxon>
        <taxon>Mucoromycota</taxon>
        <taxon>Mucoromycotina</taxon>
        <taxon>Mucoromycetes</taxon>
        <taxon>Mucorales</taxon>
        <taxon>Lichtheimiaceae</taxon>
        <taxon>Circinella</taxon>
    </lineage>
</organism>
<dbReference type="OrthoDB" id="3056235at2759"/>
<dbReference type="PANTHER" id="PTHR12270">
    <property type="entry name" value="GLYCOSYLTRANSFERASE-RELATED"/>
    <property type="match status" value="1"/>
</dbReference>
<dbReference type="PANTHER" id="PTHR12270:SF25">
    <property type="entry name" value="GLYCOSYLTRANSFERASE-LIKE PROTEIN LARGE"/>
    <property type="match status" value="1"/>
</dbReference>
<evidence type="ECO:0000256" key="2">
    <source>
        <dbReference type="ARBA" id="ARBA00022692"/>
    </source>
</evidence>
<comment type="subcellular location">
    <subcellularLocation>
        <location evidence="1">Membrane</location>
        <topology evidence="1">Single-pass type II membrane protein</topology>
    </subcellularLocation>
</comment>
<keyword evidence="3" id="KW-0735">Signal-anchor</keyword>
<protein>
    <recommendedName>
        <fullName evidence="10">Glycosyltransferase family 49 protein</fullName>
    </recommendedName>
</protein>
<dbReference type="GO" id="GO:0042285">
    <property type="term" value="F:xylosyltransferase activity"/>
    <property type="evidence" value="ECO:0007669"/>
    <property type="project" value="TreeGrafter"/>
</dbReference>
<name>A0A8H7VPD7_9FUNG</name>
<comment type="caution">
    <text evidence="8">The sequence shown here is derived from an EMBL/GenBank/DDBJ whole genome shotgun (WGS) entry which is preliminary data.</text>
</comment>
<sequence length="483" mass="54505">MAPPRSSELGATTVASRSTKGGFHQRKPSLTSACPPTGARSTDKSRNAFPPSSLTQYCKRLLRLRIVRLLGWAYILTSLALSTIHLFSSLTTSASQAGSATVLVQDISQIQKQQQQQFNLPDGLSPLNTLTYQLRLSKMFSKSLIRMDHLRPYWFTATATPSPDQLGISTILTMDEWPHLVHLAEIWQGPISATLQIPSDMGGLASGAVLQHLSAIRREYETQTMLARHVDLHLIVRPSNGDPVVHGGFQDSRNLARLFSRTDVVAHVPVTVLWVSDLVTAAKTYHDRLLDGDVLIVPTFGFPNSKNAITDEWPTTKTEMVEWADEKRIGLLDYHWKLSKGPTSYDIWREATEPYLVPEYDYHYTPIYISTRDDHPWCEERFADEPSACLYSIYLNGANLWVLPNDYVVRTGKEPEKMLTAEEGQLQVAMYKNYRIEQCVFYARQFDQAGIFETDRAKHVQQECAKSLGSLRKEKIISSTTKK</sequence>
<evidence type="ECO:0000256" key="7">
    <source>
        <dbReference type="SAM" id="MobiDB-lite"/>
    </source>
</evidence>
<keyword evidence="9" id="KW-1185">Reference proteome</keyword>
<feature type="compositionally biased region" description="Polar residues" evidence="7">
    <location>
        <begin position="9"/>
        <end position="19"/>
    </location>
</feature>
<reference evidence="8 9" key="1">
    <citation type="submission" date="2020-12" db="EMBL/GenBank/DDBJ databases">
        <title>Metabolic potential, ecology and presence of endohyphal bacteria is reflected in genomic diversity of Mucoromycotina.</title>
        <authorList>
            <person name="Muszewska A."/>
            <person name="Okrasinska A."/>
            <person name="Steczkiewicz K."/>
            <person name="Drgas O."/>
            <person name="Orlowska M."/>
            <person name="Perlinska-Lenart U."/>
            <person name="Aleksandrzak-Piekarczyk T."/>
            <person name="Szatraj K."/>
            <person name="Zielenkiewicz U."/>
            <person name="Pilsyk S."/>
            <person name="Malc E."/>
            <person name="Mieczkowski P."/>
            <person name="Kruszewska J.S."/>
            <person name="Biernat P."/>
            <person name="Pawlowska J."/>
        </authorList>
    </citation>
    <scope>NUCLEOTIDE SEQUENCE [LARGE SCALE GENOMIC DNA]</scope>
    <source>
        <strain evidence="8 9">CBS 142.35</strain>
    </source>
</reference>
<evidence type="ECO:0000256" key="1">
    <source>
        <dbReference type="ARBA" id="ARBA00004606"/>
    </source>
</evidence>
<dbReference type="InterPro" id="IPR051292">
    <property type="entry name" value="Xyl/GlcA_transferase"/>
</dbReference>
<feature type="region of interest" description="Disordered" evidence="7">
    <location>
        <begin position="1"/>
        <end position="49"/>
    </location>
</feature>
<evidence type="ECO:0000313" key="8">
    <source>
        <dbReference type="EMBL" id="KAG2226417.1"/>
    </source>
</evidence>
<keyword evidence="6" id="KW-0325">Glycoprotein</keyword>
<keyword evidence="5" id="KW-0472">Membrane</keyword>
<evidence type="ECO:0008006" key="10">
    <source>
        <dbReference type="Google" id="ProtNLM"/>
    </source>
</evidence>
<dbReference type="AlphaFoldDB" id="A0A8H7VPD7"/>
<dbReference type="EMBL" id="JAEPRB010000017">
    <property type="protein sequence ID" value="KAG2226417.1"/>
    <property type="molecule type" value="Genomic_DNA"/>
</dbReference>
<dbReference type="GO" id="GO:0015020">
    <property type="term" value="F:glucuronosyltransferase activity"/>
    <property type="evidence" value="ECO:0007669"/>
    <property type="project" value="TreeGrafter"/>
</dbReference>
<dbReference type="Pfam" id="PF13896">
    <property type="entry name" value="Glyco_transf_49"/>
    <property type="match status" value="1"/>
</dbReference>
<evidence type="ECO:0000256" key="4">
    <source>
        <dbReference type="ARBA" id="ARBA00022989"/>
    </source>
</evidence>
<keyword evidence="2" id="KW-0812">Transmembrane</keyword>
<gene>
    <name evidence="8" type="ORF">INT45_000585</name>
</gene>
<keyword evidence="4" id="KW-1133">Transmembrane helix</keyword>
<evidence type="ECO:0000256" key="5">
    <source>
        <dbReference type="ARBA" id="ARBA00023136"/>
    </source>
</evidence>
<proteinExistence type="predicted"/>
<evidence type="ECO:0000256" key="6">
    <source>
        <dbReference type="ARBA" id="ARBA00023180"/>
    </source>
</evidence>
<evidence type="ECO:0000313" key="9">
    <source>
        <dbReference type="Proteomes" id="UP000646827"/>
    </source>
</evidence>
<evidence type="ECO:0000256" key="3">
    <source>
        <dbReference type="ARBA" id="ARBA00022968"/>
    </source>
</evidence>
<dbReference type="GO" id="GO:0016020">
    <property type="term" value="C:membrane"/>
    <property type="evidence" value="ECO:0007669"/>
    <property type="project" value="UniProtKB-SubCell"/>
</dbReference>
<dbReference type="GO" id="GO:0035269">
    <property type="term" value="P:protein O-linked glycosylation via mannose"/>
    <property type="evidence" value="ECO:0007669"/>
    <property type="project" value="TreeGrafter"/>
</dbReference>